<feature type="transmembrane region" description="Helical" evidence="9">
    <location>
        <begin position="199"/>
        <end position="217"/>
    </location>
</feature>
<dbReference type="GO" id="GO:0047493">
    <property type="term" value="F:ceramide cholinephosphotransferase activity"/>
    <property type="evidence" value="ECO:0007669"/>
    <property type="project" value="TreeGrafter"/>
</dbReference>
<dbReference type="Proteomes" id="UP001190700">
    <property type="component" value="Unassembled WGS sequence"/>
</dbReference>
<evidence type="ECO:0000256" key="2">
    <source>
        <dbReference type="ARBA" id="ARBA00005441"/>
    </source>
</evidence>
<dbReference type="AlphaFoldDB" id="A0AAE0EUW1"/>
<dbReference type="EMBL" id="LGRX02033516">
    <property type="protein sequence ID" value="KAK3240922.1"/>
    <property type="molecule type" value="Genomic_DNA"/>
</dbReference>
<dbReference type="PANTHER" id="PTHR21290:SF25">
    <property type="entry name" value="SPHINGOMYELIN SYNTHASE-RELATED PROTEIN 1"/>
    <property type="match status" value="1"/>
</dbReference>
<keyword evidence="5" id="KW-0746">Sphingolipid metabolism</keyword>
<dbReference type="GO" id="GO:0005789">
    <property type="term" value="C:endoplasmic reticulum membrane"/>
    <property type="evidence" value="ECO:0007669"/>
    <property type="project" value="TreeGrafter"/>
</dbReference>
<dbReference type="GO" id="GO:0000139">
    <property type="term" value="C:Golgi membrane"/>
    <property type="evidence" value="ECO:0007669"/>
    <property type="project" value="TreeGrafter"/>
</dbReference>
<evidence type="ECO:0000313" key="12">
    <source>
        <dbReference type="Proteomes" id="UP001190700"/>
    </source>
</evidence>
<gene>
    <name evidence="11" type="ORF">CYMTET_49273</name>
</gene>
<dbReference type="PANTHER" id="PTHR21290">
    <property type="entry name" value="SPHINGOMYELIN SYNTHETASE"/>
    <property type="match status" value="1"/>
</dbReference>
<evidence type="ECO:0000256" key="1">
    <source>
        <dbReference type="ARBA" id="ARBA00004141"/>
    </source>
</evidence>
<feature type="transmembrane region" description="Helical" evidence="9">
    <location>
        <begin position="173"/>
        <end position="192"/>
    </location>
</feature>
<name>A0AAE0EUW1_9CHLO</name>
<accession>A0AAE0EUW1</accession>
<sequence length="246" mass="26728">MHVICALANSYTTPLYIRLATEPQTKNQYAAPLQDIFFIGNREDVCSPGMQTAYDLALWLLGGHFIILGTRAILSDGTQYVCEHIVVIMLAHTVFMCCAQISTTLPASGGIEECLQANPSGVQTWPWYGMSFITQSFAGGRACADMIYSGHMSNMVILVMCGADTYRTDQSRAVHWLVSFALSVVAAVCIVLCQDHYTVDVVLGVGIAILLCTNSPLRRLARAWGAANYAAECAVLGILGYDVKKE</sequence>
<evidence type="ECO:0000256" key="9">
    <source>
        <dbReference type="SAM" id="Phobius"/>
    </source>
</evidence>
<proteinExistence type="inferred from homology"/>
<dbReference type="GO" id="GO:0046513">
    <property type="term" value="P:ceramide biosynthetic process"/>
    <property type="evidence" value="ECO:0007669"/>
    <property type="project" value="TreeGrafter"/>
</dbReference>
<dbReference type="GO" id="GO:0033188">
    <property type="term" value="F:sphingomyelin synthase activity"/>
    <property type="evidence" value="ECO:0007669"/>
    <property type="project" value="TreeGrafter"/>
</dbReference>
<organism evidence="11 12">
    <name type="scientific">Cymbomonas tetramitiformis</name>
    <dbReference type="NCBI Taxonomy" id="36881"/>
    <lineage>
        <taxon>Eukaryota</taxon>
        <taxon>Viridiplantae</taxon>
        <taxon>Chlorophyta</taxon>
        <taxon>Pyramimonadophyceae</taxon>
        <taxon>Pyramimonadales</taxon>
        <taxon>Pyramimonadaceae</taxon>
        <taxon>Cymbomonas</taxon>
    </lineage>
</organism>
<keyword evidence="4 9" id="KW-0812">Transmembrane</keyword>
<feature type="domain" description="Sphingomyelin synthase-like" evidence="10">
    <location>
        <begin position="143"/>
        <end position="212"/>
    </location>
</feature>
<keyword evidence="6 9" id="KW-1133">Transmembrane helix</keyword>
<dbReference type="Pfam" id="PF14360">
    <property type="entry name" value="PAP2_C"/>
    <property type="match status" value="1"/>
</dbReference>
<evidence type="ECO:0000313" key="11">
    <source>
        <dbReference type="EMBL" id="KAK3240922.1"/>
    </source>
</evidence>
<evidence type="ECO:0000256" key="8">
    <source>
        <dbReference type="ARBA" id="ARBA00023136"/>
    </source>
</evidence>
<comment type="caution">
    <text evidence="11">The sequence shown here is derived from an EMBL/GenBank/DDBJ whole genome shotgun (WGS) entry which is preliminary data.</text>
</comment>
<comment type="similarity">
    <text evidence="2">Belongs to the sphingomyelin synthase family.</text>
</comment>
<keyword evidence="8 9" id="KW-0472">Membrane</keyword>
<evidence type="ECO:0000259" key="10">
    <source>
        <dbReference type="Pfam" id="PF14360"/>
    </source>
</evidence>
<reference evidence="11 12" key="1">
    <citation type="journal article" date="2015" name="Genome Biol. Evol.">
        <title>Comparative Genomics of a Bacterivorous Green Alga Reveals Evolutionary Causalities and Consequences of Phago-Mixotrophic Mode of Nutrition.</title>
        <authorList>
            <person name="Burns J.A."/>
            <person name="Paasch A."/>
            <person name="Narechania A."/>
            <person name="Kim E."/>
        </authorList>
    </citation>
    <scope>NUCLEOTIDE SEQUENCE [LARGE SCALE GENOMIC DNA]</scope>
    <source>
        <strain evidence="11 12">PLY_AMNH</strain>
    </source>
</reference>
<evidence type="ECO:0000256" key="5">
    <source>
        <dbReference type="ARBA" id="ARBA00022919"/>
    </source>
</evidence>
<dbReference type="GO" id="GO:0005886">
    <property type="term" value="C:plasma membrane"/>
    <property type="evidence" value="ECO:0007669"/>
    <property type="project" value="TreeGrafter"/>
</dbReference>
<protein>
    <recommendedName>
        <fullName evidence="10">Sphingomyelin synthase-like domain-containing protein</fullName>
    </recommendedName>
</protein>
<evidence type="ECO:0000256" key="3">
    <source>
        <dbReference type="ARBA" id="ARBA00022679"/>
    </source>
</evidence>
<dbReference type="InterPro" id="IPR025749">
    <property type="entry name" value="Sphingomyelin_synth-like_dom"/>
</dbReference>
<evidence type="ECO:0000256" key="6">
    <source>
        <dbReference type="ARBA" id="ARBA00022989"/>
    </source>
</evidence>
<keyword evidence="7" id="KW-0443">Lipid metabolism</keyword>
<evidence type="ECO:0000256" key="4">
    <source>
        <dbReference type="ARBA" id="ARBA00022692"/>
    </source>
</evidence>
<evidence type="ECO:0000256" key="7">
    <source>
        <dbReference type="ARBA" id="ARBA00023098"/>
    </source>
</evidence>
<dbReference type="InterPro" id="IPR045221">
    <property type="entry name" value="Sphingomyelin_synth-like"/>
</dbReference>
<keyword evidence="12" id="KW-1185">Reference proteome</keyword>
<keyword evidence="3" id="KW-0808">Transferase</keyword>
<comment type="subcellular location">
    <subcellularLocation>
        <location evidence="1">Membrane</location>
        <topology evidence="1">Multi-pass membrane protein</topology>
    </subcellularLocation>
</comment>